<feature type="transmembrane region" description="Helical" evidence="3">
    <location>
        <begin position="414"/>
        <end position="436"/>
    </location>
</feature>
<feature type="transmembrane region" description="Helical" evidence="3">
    <location>
        <begin position="266"/>
        <end position="289"/>
    </location>
</feature>
<sequence length="448" mass="48624">GGAGLAKRLGTFVSGLLECGAFCGIIFGWASLVFVLKELGYFRWLCQPSSNNHTQGLDCSVQDEQFSLVFTIGSFMNNFMTFPMGVIFDRFGTLAARLIAISLYAGGTLLVAFSTPELAVLLFPAMSMLSVGGILLILTNMQVGNLFGKYRSIIITLYNGAFDSSSAIFLIVKLLYAQGLSLQAMFLFLAACSAWHLLRTFFLMPRTRIPYPLPPAYDYGPPREDGPEETPLEPPVPRGEGVEARSGCGGEAPPGTTFRACACSWLFAWHVAWLSVMQLRHYLFIGTLNPLLERLSQGDSNAARTPPPAFAFTQLCGVLCAPWNGLILDWHKRGKRRRPEGNCARGALADLRAAVVSLVVTVVQCLLFSVCAAVPVLQVQFATFVLQVISRSFLYGGNAAFLAIAFPPQHFGKLYGLAMALSALVALLQYPCVALVQGPLQGDPFYVS</sequence>
<evidence type="ECO:0000313" key="4">
    <source>
        <dbReference type="EMBL" id="NXK43481.1"/>
    </source>
</evidence>
<keyword evidence="3" id="KW-0812">Transmembrane</keyword>
<feature type="transmembrane region" description="Helical" evidence="3">
    <location>
        <begin position="351"/>
        <end position="376"/>
    </location>
</feature>
<feature type="transmembrane region" description="Helical" evidence="3">
    <location>
        <begin position="94"/>
        <end position="113"/>
    </location>
</feature>
<dbReference type="InterPro" id="IPR011701">
    <property type="entry name" value="MFS"/>
</dbReference>
<feature type="transmembrane region" description="Helical" evidence="3">
    <location>
        <begin position="119"/>
        <end position="141"/>
    </location>
</feature>
<dbReference type="Proteomes" id="UP000520962">
    <property type="component" value="Unassembled WGS sequence"/>
</dbReference>
<dbReference type="InterPro" id="IPR027197">
    <property type="entry name" value="SLC43A3"/>
</dbReference>
<organism evidence="4 5">
    <name type="scientific">Piprites chloris</name>
    <name type="common">Wing-barred manakin</name>
    <dbReference type="NCBI Taxonomy" id="114369"/>
    <lineage>
        <taxon>Eukaryota</taxon>
        <taxon>Metazoa</taxon>
        <taxon>Chordata</taxon>
        <taxon>Craniata</taxon>
        <taxon>Vertebrata</taxon>
        <taxon>Euteleostomi</taxon>
        <taxon>Archelosauria</taxon>
        <taxon>Archosauria</taxon>
        <taxon>Dinosauria</taxon>
        <taxon>Saurischia</taxon>
        <taxon>Theropoda</taxon>
        <taxon>Coelurosauria</taxon>
        <taxon>Aves</taxon>
        <taxon>Neognathae</taxon>
        <taxon>Neoaves</taxon>
        <taxon>Telluraves</taxon>
        <taxon>Australaves</taxon>
        <taxon>Passeriformes</taxon>
        <taxon>Pipridae</taxon>
        <taxon>Piprites</taxon>
    </lineage>
</organism>
<keyword evidence="3" id="KW-1133">Transmembrane helix</keyword>
<feature type="transmembrane region" description="Helical" evidence="3">
    <location>
        <begin position="182"/>
        <end position="202"/>
    </location>
</feature>
<feature type="transmembrane region" description="Helical" evidence="3">
    <location>
        <begin position="153"/>
        <end position="176"/>
    </location>
</feature>
<dbReference type="Pfam" id="PF07690">
    <property type="entry name" value="MFS_1"/>
    <property type="match status" value="1"/>
</dbReference>
<feature type="non-terminal residue" evidence="4">
    <location>
        <position position="448"/>
    </location>
</feature>
<feature type="transmembrane region" description="Helical" evidence="3">
    <location>
        <begin position="309"/>
        <end position="330"/>
    </location>
</feature>
<comment type="subcellular location">
    <subcellularLocation>
        <location evidence="1">Membrane</location>
        <topology evidence="1">Multi-pass membrane protein</topology>
    </subcellularLocation>
</comment>
<dbReference type="PANTHER" id="PTHR20765:SF1">
    <property type="entry name" value="EQUILIBRATIVE NUCLEOBASE TRANSPORTER 1"/>
    <property type="match status" value="1"/>
</dbReference>
<feature type="non-terminal residue" evidence="4">
    <location>
        <position position="1"/>
    </location>
</feature>
<evidence type="ECO:0000256" key="2">
    <source>
        <dbReference type="SAM" id="MobiDB-lite"/>
    </source>
</evidence>
<dbReference type="Gene3D" id="1.20.1250.20">
    <property type="entry name" value="MFS general substrate transporter like domains"/>
    <property type="match status" value="1"/>
</dbReference>
<accession>A0A7L0JFU3</accession>
<dbReference type="InterPro" id="IPR036259">
    <property type="entry name" value="MFS_trans_sf"/>
</dbReference>
<dbReference type="GO" id="GO:0022857">
    <property type="term" value="F:transmembrane transporter activity"/>
    <property type="evidence" value="ECO:0007669"/>
    <property type="project" value="InterPro"/>
</dbReference>
<comment type="caution">
    <text evidence="4">The sequence shown here is derived from an EMBL/GenBank/DDBJ whole genome shotgun (WGS) entry which is preliminary data.</text>
</comment>
<evidence type="ECO:0000256" key="1">
    <source>
        <dbReference type="ARBA" id="ARBA00004141"/>
    </source>
</evidence>
<feature type="region of interest" description="Disordered" evidence="2">
    <location>
        <begin position="220"/>
        <end position="248"/>
    </location>
</feature>
<keyword evidence="3" id="KW-0472">Membrane</keyword>
<dbReference type="EMBL" id="VXAH01000822">
    <property type="protein sequence ID" value="NXK43481.1"/>
    <property type="molecule type" value="Genomic_DNA"/>
</dbReference>
<feature type="transmembrane region" description="Helical" evidence="3">
    <location>
        <begin position="388"/>
        <end position="407"/>
    </location>
</feature>
<dbReference type="PANTHER" id="PTHR20765">
    <property type="entry name" value="SOLUTE CARRIER FAMILY 43 MEMBER 3-RELATED"/>
    <property type="match status" value="1"/>
</dbReference>
<dbReference type="SUPFAM" id="SSF103473">
    <property type="entry name" value="MFS general substrate transporter"/>
    <property type="match status" value="1"/>
</dbReference>
<evidence type="ECO:0000256" key="3">
    <source>
        <dbReference type="SAM" id="Phobius"/>
    </source>
</evidence>
<dbReference type="AlphaFoldDB" id="A0A7L0JFU3"/>
<proteinExistence type="predicted"/>
<dbReference type="GO" id="GO:0016020">
    <property type="term" value="C:membrane"/>
    <property type="evidence" value="ECO:0007669"/>
    <property type="project" value="UniProtKB-SubCell"/>
</dbReference>
<feature type="transmembrane region" description="Helical" evidence="3">
    <location>
        <begin position="12"/>
        <end position="35"/>
    </location>
</feature>
<name>A0A7L0JFU3_PIPCL</name>
<gene>
    <name evidence="4" type="primary">Slc43a3</name>
    <name evidence="4" type="ORF">PIPCHL_R01495</name>
</gene>
<feature type="transmembrane region" description="Helical" evidence="3">
    <location>
        <begin position="66"/>
        <end position="87"/>
    </location>
</feature>
<evidence type="ECO:0000313" key="5">
    <source>
        <dbReference type="Proteomes" id="UP000520962"/>
    </source>
</evidence>
<protein>
    <submittedName>
        <fullName evidence="4">S43A3 protein</fullName>
    </submittedName>
</protein>
<keyword evidence="5" id="KW-1185">Reference proteome</keyword>
<reference evidence="4 5" key="1">
    <citation type="submission" date="2019-09" db="EMBL/GenBank/DDBJ databases">
        <title>Bird 10,000 Genomes (B10K) Project - Family phase.</title>
        <authorList>
            <person name="Zhang G."/>
        </authorList>
    </citation>
    <scope>NUCLEOTIDE SEQUENCE [LARGE SCALE GENOMIC DNA]</scope>
    <source>
        <strain evidence="4">B10K-DU-007-02</strain>
        <tissue evidence="4">Mixed tissue sample</tissue>
    </source>
</reference>